<proteinExistence type="predicted"/>
<reference evidence="1 2" key="1">
    <citation type="submission" date="2016-07" db="EMBL/GenBank/DDBJ databases">
        <title>Characterization of isolates of Eisenbergiella tayi derived from blood cultures, using whole genome sequencing.</title>
        <authorList>
            <person name="Burdz T."/>
            <person name="Wiebe D."/>
            <person name="Huynh C."/>
            <person name="Bernard K."/>
        </authorList>
    </citation>
    <scope>NUCLEOTIDE SEQUENCE [LARGE SCALE GENOMIC DNA]</scope>
    <source>
        <strain evidence="1 2">NML 120489</strain>
    </source>
</reference>
<evidence type="ECO:0000313" key="2">
    <source>
        <dbReference type="Proteomes" id="UP000095003"/>
    </source>
</evidence>
<dbReference type="GeneID" id="29725178"/>
<evidence type="ECO:0000313" key="1">
    <source>
        <dbReference type="EMBL" id="ODM08324.1"/>
    </source>
</evidence>
<dbReference type="Pfam" id="PF14907">
    <property type="entry name" value="NTP_transf_5"/>
    <property type="match status" value="1"/>
</dbReference>
<gene>
    <name evidence="1" type="ORF">BEH84_05649</name>
</gene>
<organism evidence="1 2">
    <name type="scientific">Eisenbergiella tayi</name>
    <dbReference type="NCBI Taxonomy" id="1432052"/>
    <lineage>
        <taxon>Bacteria</taxon>
        <taxon>Bacillati</taxon>
        <taxon>Bacillota</taxon>
        <taxon>Clostridia</taxon>
        <taxon>Lachnospirales</taxon>
        <taxon>Lachnospiraceae</taxon>
        <taxon>Eisenbergiella</taxon>
    </lineage>
</organism>
<accession>A0A1E3AHW5</accession>
<dbReference type="AlphaFoldDB" id="A0A1E3AHW5"/>
<dbReference type="EMBL" id="MCGI01000006">
    <property type="protein sequence ID" value="ODM08324.1"/>
    <property type="molecule type" value="Genomic_DNA"/>
</dbReference>
<sequence length="383" mass="45910">MKGNYLEAEKLIDCLKAVINQQKIPANDILMNWELFFKTADFHHVSNMVYYTVMGMKQGIPQEWPNRFAVRYRKAVAAEEQYRNLVEAVLWNCDQNGIHVMALDDAIYPGFYPMREMRLVDKADFWVEGKKRGELDRMMYCLDFIPEENTQPGVYRYTRSGVCLTFYEKLIFGNKKLTRYFSMPVKSLPRKEDSLYVHKMEEPGLFIYLMCSKAQRFVDGEFDLRDMVDIWLYYRAVVRGSSWKYIMKQLGRLEVWNFTNKMLDLTDIWFGGGGVGEAESQETFEELENYIFFKGAQGQETAMQILPLLKQTIREKRKKQKKEKRIKIQKWMFPDREYMTMIYPRMGKYRILLPLCWMRRLVRSFFIYIKTKLRKKRKMENVS</sequence>
<dbReference type="Proteomes" id="UP000095003">
    <property type="component" value="Unassembled WGS sequence"/>
</dbReference>
<protein>
    <recommendedName>
        <fullName evidence="3">Nucleotidyltransferase family protein</fullName>
    </recommendedName>
</protein>
<comment type="caution">
    <text evidence="1">The sequence shown here is derived from an EMBL/GenBank/DDBJ whole genome shotgun (WGS) entry which is preliminary data.</text>
</comment>
<evidence type="ECO:0008006" key="3">
    <source>
        <dbReference type="Google" id="ProtNLM"/>
    </source>
</evidence>
<dbReference type="InterPro" id="IPR039498">
    <property type="entry name" value="NTP_transf_5"/>
</dbReference>
<name>A0A1E3AHW5_9FIRM</name>
<dbReference type="RefSeq" id="WP_016359853.1">
    <property type="nucleotide sequence ID" value="NZ_CABMHK010000138.1"/>
</dbReference>